<dbReference type="PANTHER" id="PTHR40633">
    <property type="entry name" value="MATRIX PROTEIN, PUTATIVE (AFU_ORTHOLOGUE AFUA_8G05410)-RELATED"/>
    <property type="match status" value="1"/>
</dbReference>
<gene>
    <name evidence="4" type="ORF">BZG36_04936</name>
</gene>
<dbReference type="AlphaFoldDB" id="A0A261XX53"/>
<evidence type="ECO:0000256" key="2">
    <source>
        <dbReference type="SAM" id="SignalP"/>
    </source>
</evidence>
<organism evidence="4 5">
    <name type="scientific">Bifiguratus adelaidae</name>
    <dbReference type="NCBI Taxonomy" id="1938954"/>
    <lineage>
        <taxon>Eukaryota</taxon>
        <taxon>Fungi</taxon>
        <taxon>Fungi incertae sedis</taxon>
        <taxon>Mucoromycota</taxon>
        <taxon>Mucoromycotina</taxon>
        <taxon>Endogonomycetes</taxon>
        <taxon>Endogonales</taxon>
        <taxon>Endogonales incertae sedis</taxon>
        <taxon>Bifiguratus</taxon>
    </lineage>
</organism>
<dbReference type="InterPro" id="IPR018466">
    <property type="entry name" value="Kre9/Knh1-like_N"/>
</dbReference>
<feature type="signal peptide" evidence="2">
    <location>
        <begin position="1"/>
        <end position="20"/>
    </location>
</feature>
<name>A0A261XX53_9FUNG</name>
<evidence type="ECO:0000313" key="5">
    <source>
        <dbReference type="Proteomes" id="UP000242875"/>
    </source>
</evidence>
<accession>A0A261XX53</accession>
<evidence type="ECO:0000259" key="3">
    <source>
        <dbReference type="Pfam" id="PF10342"/>
    </source>
</evidence>
<dbReference type="Proteomes" id="UP000242875">
    <property type="component" value="Unassembled WGS sequence"/>
</dbReference>
<dbReference type="PANTHER" id="PTHR40633:SF1">
    <property type="entry name" value="GPI ANCHORED SERINE-THREONINE RICH PROTEIN (AFU_ORTHOLOGUE AFUA_1G03630)"/>
    <property type="match status" value="1"/>
</dbReference>
<evidence type="ECO:0000313" key="4">
    <source>
        <dbReference type="EMBL" id="OZJ02911.1"/>
    </source>
</evidence>
<dbReference type="OrthoDB" id="2260257at2759"/>
<dbReference type="Pfam" id="PF10342">
    <property type="entry name" value="Kre9_KNH"/>
    <property type="match status" value="1"/>
</dbReference>
<comment type="caution">
    <text evidence="4">The sequence shown here is derived from an EMBL/GenBank/DDBJ whole genome shotgun (WGS) entry which is preliminary data.</text>
</comment>
<keyword evidence="1 2" id="KW-0732">Signal</keyword>
<dbReference type="EMBL" id="MVBO01000117">
    <property type="protein sequence ID" value="OZJ02911.1"/>
    <property type="molecule type" value="Genomic_DNA"/>
</dbReference>
<sequence>MKITALLFTVASILAPIVTAASSAASKTTAKSSAPASSSTAAAQSYIYVTEPVSSTTFIAGQSNTVAWLYKSGTGAPTTVTLELLNNKLLQNVIASNVSAKAGKYSWKVPANTGTSSAYALRFTDPTSGYTSYSANFTIQGSSSASGAMATGSSVAAMSSKAASGSASANSTSDALSLMNNHKTSTLGLVSALLSVMALL</sequence>
<keyword evidence="5" id="KW-1185">Reference proteome</keyword>
<protein>
    <recommendedName>
        <fullName evidence="3">Yeast cell wall synthesis Kre9/Knh1-like N-terminal domain-containing protein</fullName>
    </recommendedName>
</protein>
<proteinExistence type="predicted"/>
<dbReference type="InterPro" id="IPR052982">
    <property type="entry name" value="SRP1/TIP1-like"/>
</dbReference>
<reference evidence="4 5" key="1">
    <citation type="journal article" date="2017" name="Mycologia">
        <title>Bifiguratus adelaidae, gen. et sp. nov., a new member of Mucoromycotina in endophytic and soil-dwelling habitats.</title>
        <authorList>
            <person name="Torres-Cruz T.J."/>
            <person name="Billingsley Tobias T.L."/>
            <person name="Almatruk M."/>
            <person name="Hesse C."/>
            <person name="Kuske C.R."/>
            <person name="Desiro A."/>
            <person name="Benucci G.M."/>
            <person name="Bonito G."/>
            <person name="Stajich J.E."/>
            <person name="Dunlap C."/>
            <person name="Arnold A.E."/>
            <person name="Porras-Alfaro A."/>
        </authorList>
    </citation>
    <scope>NUCLEOTIDE SEQUENCE [LARGE SCALE GENOMIC DNA]</scope>
    <source>
        <strain evidence="4 5">AZ0501</strain>
    </source>
</reference>
<evidence type="ECO:0000256" key="1">
    <source>
        <dbReference type="ARBA" id="ARBA00022729"/>
    </source>
</evidence>
<feature type="chain" id="PRO_5012831094" description="Yeast cell wall synthesis Kre9/Knh1-like N-terminal domain-containing protein" evidence="2">
    <location>
        <begin position="21"/>
        <end position="200"/>
    </location>
</feature>
<feature type="domain" description="Yeast cell wall synthesis Kre9/Knh1-like N-terminal" evidence="3">
    <location>
        <begin position="52"/>
        <end position="139"/>
    </location>
</feature>